<comment type="subcellular location">
    <subcellularLocation>
        <location evidence="1">Nucleus</location>
    </subcellularLocation>
</comment>
<feature type="repeat" description="WD" evidence="6">
    <location>
        <begin position="93"/>
        <end position="128"/>
    </location>
</feature>
<keyword evidence="5" id="KW-0539">Nucleus</keyword>
<evidence type="ECO:0000256" key="3">
    <source>
        <dbReference type="ARBA" id="ARBA00022574"/>
    </source>
</evidence>
<feature type="repeat" description="WD" evidence="6">
    <location>
        <begin position="240"/>
        <end position="271"/>
    </location>
</feature>
<accession>A0A4P9Y056</accession>
<dbReference type="PROSITE" id="PS50082">
    <property type="entry name" value="WD_REPEATS_2"/>
    <property type="match status" value="2"/>
</dbReference>
<dbReference type="PANTHER" id="PTHR19861:SF0">
    <property type="entry name" value="WD REPEAT-CONTAINING PROTEIN 82"/>
    <property type="match status" value="1"/>
</dbReference>
<dbReference type="PANTHER" id="PTHR19861">
    <property type="entry name" value="WD40 REPEAT PROTEIN SWD2"/>
    <property type="match status" value="1"/>
</dbReference>
<keyword evidence="8" id="KW-1185">Reference proteome</keyword>
<dbReference type="InterPro" id="IPR019775">
    <property type="entry name" value="WD40_repeat_CS"/>
</dbReference>
<dbReference type="PROSITE" id="PS00678">
    <property type="entry name" value="WD_REPEATS_1"/>
    <property type="match status" value="1"/>
</dbReference>
<evidence type="ECO:0000256" key="4">
    <source>
        <dbReference type="ARBA" id="ARBA00022737"/>
    </source>
</evidence>
<dbReference type="Pfam" id="PF00400">
    <property type="entry name" value="WD40"/>
    <property type="match status" value="3"/>
</dbReference>
<dbReference type="PROSITE" id="PS50294">
    <property type="entry name" value="WD_REPEATS_REGION"/>
    <property type="match status" value="1"/>
</dbReference>
<dbReference type="InterPro" id="IPR037867">
    <property type="entry name" value="Swd2/WDR82"/>
</dbReference>
<evidence type="ECO:0000256" key="5">
    <source>
        <dbReference type="ARBA" id="ARBA00023242"/>
    </source>
</evidence>
<dbReference type="Proteomes" id="UP000267251">
    <property type="component" value="Unassembled WGS sequence"/>
</dbReference>
<sequence length="309" mass="33926">MVPSKRFEVEAPVNSLSFHTSGDLLLTASSRGQSMQVMSVADGRAQRPLYSKKYGVAHARFTHHRNNIIYASTHEDDALRYMSLHDNRYLGYMRGHKGLVTGVEVNPVNDHVLSVSQDGTLRLWDLRSPQCQGLIHLETPRSICAWDARGTWFAVGRDDVREVRLFDMRSFDSGPFKTWGSLHAPDAGPMSRLLLSPDGQNALVATEGNVHLLVDAVEGRVKRALNGHQSLGPMGCGEDVCFTPDGKFVLGGSATGEVHVWDVEEGRYDGQSSFYLDAHKSPVHGVAFNPSYAVMATAASEVVGYHGYV</sequence>
<reference evidence="8" key="1">
    <citation type="journal article" date="2018" name="Nat. Microbiol.">
        <title>Leveraging single-cell genomics to expand the fungal tree of life.</title>
        <authorList>
            <person name="Ahrendt S.R."/>
            <person name="Quandt C.A."/>
            <person name="Ciobanu D."/>
            <person name="Clum A."/>
            <person name="Salamov A."/>
            <person name="Andreopoulos B."/>
            <person name="Cheng J.F."/>
            <person name="Woyke T."/>
            <person name="Pelin A."/>
            <person name="Henrissat B."/>
            <person name="Reynolds N.K."/>
            <person name="Benny G.L."/>
            <person name="Smith M.E."/>
            <person name="James T.Y."/>
            <person name="Grigoriev I.V."/>
        </authorList>
    </citation>
    <scope>NUCLEOTIDE SEQUENCE [LARGE SCALE GENOMIC DNA]</scope>
</reference>
<proteinExistence type="inferred from homology"/>
<dbReference type="GO" id="GO:0016070">
    <property type="term" value="P:RNA metabolic process"/>
    <property type="evidence" value="ECO:0007669"/>
    <property type="project" value="UniProtKB-ARBA"/>
</dbReference>
<dbReference type="OrthoDB" id="27537at2759"/>
<gene>
    <name evidence="7" type="ORF">BJ684DRAFT_11913</name>
</gene>
<organism evidence="7 8">
    <name type="scientific">Piptocephalis cylindrospora</name>
    <dbReference type="NCBI Taxonomy" id="1907219"/>
    <lineage>
        <taxon>Eukaryota</taxon>
        <taxon>Fungi</taxon>
        <taxon>Fungi incertae sedis</taxon>
        <taxon>Zoopagomycota</taxon>
        <taxon>Zoopagomycotina</taxon>
        <taxon>Zoopagomycetes</taxon>
        <taxon>Zoopagales</taxon>
        <taxon>Piptocephalidaceae</taxon>
        <taxon>Piptocephalis</taxon>
    </lineage>
</organism>
<comment type="similarity">
    <text evidence="2">Belongs to the WD repeat SWD2 family.</text>
</comment>
<dbReference type="GO" id="GO:0048188">
    <property type="term" value="C:Set1C/COMPASS complex"/>
    <property type="evidence" value="ECO:0007669"/>
    <property type="project" value="TreeGrafter"/>
</dbReference>
<dbReference type="InterPro" id="IPR001680">
    <property type="entry name" value="WD40_rpt"/>
</dbReference>
<dbReference type="InterPro" id="IPR036322">
    <property type="entry name" value="WD40_repeat_dom_sf"/>
</dbReference>
<name>A0A4P9Y056_9FUNG</name>
<keyword evidence="3 6" id="KW-0853">WD repeat</keyword>
<evidence type="ECO:0000256" key="2">
    <source>
        <dbReference type="ARBA" id="ARBA00005616"/>
    </source>
</evidence>
<protein>
    <submittedName>
        <fullName evidence="7">WD40-repeat-containing domain protein</fullName>
    </submittedName>
</protein>
<dbReference type="SUPFAM" id="SSF50978">
    <property type="entry name" value="WD40 repeat-like"/>
    <property type="match status" value="1"/>
</dbReference>
<evidence type="ECO:0000313" key="7">
    <source>
        <dbReference type="EMBL" id="RKP12158.1"/>
    </source>
</evidence>
<dbReference type="InterPro" id="IPR015943">
    <property type="entry name" value="WD40/YVTN_repeat-like_dom_sf"/>
</dbReference>
<dbReference type="SMART" id="SM00320">
    <property type="entry name" value="WD40"/>
    <property type="match status" value="4"/>
</dbReference>
<evidence type="ECO:0000313" key="8">
    <source>
        <dbReference type="Proteomes" id="UP000267251"/>
    </source>
</evidence>
<evidence type="ECO:0000256" key="6">
    <source>
        <dbReference type="PROSITE-ProRule" id="PRU00221"/>
    </source>
</evidence>
<keyword evidence="4" id="KW-0677">Repeat</keyword>
<dbReference type="EMBL" id="KZ988456">
    <property type="protein sequence ID" value="RKP12158.1"/>
    <property type="molecule type" value="Genomic_DNA"/>
</dbReference>
<evidence type="ECO:0000256" key="1">
    <source>
        <dbReference type="ARBA" id="ARBA00004123"/>
    </source>
</evidence>
<dbReference type="AlphaFoldDB" id="A0A4P9Y056"/>
<dbReference type="Gene3D" id="2.130.10.10">
    <property type="entry name" value="YVTN repeat-like/Quinoprotein amine dehydrogenase"/>
    <property type="match status" value="2"/>
</dbReference>
<dbReference type="GO" id="GO:0003682">
    <property type="term" value="F:chromatin binding"/>
    <property type="evidence" value="ECO:0007669"/>
    <property type="project" value="TreeGrafter"/>
</dbReference>